<dbReference type="GO" id="GO:0000155">
    <property type="term" value="F:phosphorelay sensor kinase activity"/>
    <property type="evidence" value="ECO:0007669"/>
    <property type="project" value="InterPro"/>
</dbReference>
<dbReference type="Gene3D" id="3.30.565.10">
    <property type="entry name" value="Histidine kinase-like ATPase, C-terminal domain"/>
    <property type="match status" value="1"/>
</dbReference>
<feature type="transmembrane region" description="Helical" evidence="1">
    <location>
        <begin position="35"/>
        <end position="56"/>
    </location>
</feature>
<dbReference type="Proteomes" id="UP000237872">
    <property type="component" value="Unassembled WGS sequence"/>
</dbReference>
<keyword evidence="1" id="KW-0812">Transmembrane</keyword>
<dbReference type="PANTHER" id="PTHR34220:SF9">
    <property type="entry name" value="SIGNAL TRANSDUCTION HISTIDINE KINASE INTERNAL REGION DOMAIN-CONTAINING PROTEIN"/>
    <property type="match status" value="1"/>
</dbReference>
<dbReference type="PANTHER" id="PTHR34220">
    <property type="entry name" value="SENSOR HISTIDINE KINASE YPDA"/>
    <property type="match status" value="1"/>
</dbReference>
<dbReference type="Proteomes" id="UP001637990">
    <property type="component" value="Unassembled WGS sequence"/>
</dbReference>
<evidence type="ECO:0000313" key="3">
    <source>
        <dbReference type="EMBL" id="MFO3705465.1"/>
    </source>
</evidence>
<sequence length="432" mass="47268">MSASVFLIVRLVFAWAGALVVAAIMWAQLFGSTGAFFGLVCIVLLTLALMSAITHVRRVRLIAGRLDHDTLSTRQRRQIEVPLEARASFAVVEEAVRALPRVQDIECAPGSLLIRARVRRIDPYEGRKPSRWNLFARFAITHNQVLATITPGQGTSSVTVLCEPDAGAWVDLFAVDEGSNYENAEAINRAVVRRVGEQRRDEQAAVEQSVMEKELAVARLNLLHAQVEPHFLYNTLASAQVLARTDPPRADIMIGHLIQYLRRSLPSADDATSTLGEELERTQAYLEILRIRMGARLALQVEVPYELRSLTLPSMMLQTLVENAIKHGLEPKPGGGTVWILARRLDDQATLTVADDGQGFNTHSHGTGIGLKNLRERLQLIYAGQASFAIVSNFPSGVAATITLPLPAPLANQLRQPPPLPEAAVSIAKGQA</sequence>
<keyword evidence="6" id="KW-1185">Reference proteome</keyword>
<evidence type="ECO:0000256" key="1">
    <source>
        <dbReference type="SAM" id="Phobius"/>
    </source>
</evidence>
<name>A0A2S7CKF5_9XANT</name>
<dbReference type="InterPro" id="IPR003594">
    <property type="entry name" value="HATPase_dom"/>
</dbReference>
<evidence type="ECO:0000259" key="2">
    <source>
        <dbReference type="SMART" id="SM00387"/>
    </source>
</evidence>
<reference evidence="3 6" key="2">
    <citation type="submission" date="2024-11" db="EMBL/GenBank/DDBJ databases">
        <title>Genome sequencing of Xanthomonas codiaei.</title>
        <authorList>
            <person name="Studholme D.J."/>
        </authorList>
    </citation>
    <scope>NUCLEOTIDE SEQUENCE [LARGE SCALE GENOMIC DNA]</scope>
    <source>
        <strain evidence="3 6">NCPPB 4350</strain>
    </source>
</reference>
<dbReference type="SMART" id="SM00387">
    <property type="entry name" value="HATPase_c"/>
    <property type="match status" value="1"/>
</dbReference>
<dbReference type="Pfam" id="PF02518">
    <property type="entry name" value="HATPase_c"/>
    <property type="match status" value="1"/>
</dbReference>
<keyword evidence="4" id="KW-0418">Kinase</keyword>
<protein>
    <submittedName>
        <fullName evidence="4">Sensor histidine kinase</fullName>
        <ecNumber evidence="3">2.7.13.3</ecNumber>
    </submittedName>
</protein>
<feature type="domain" description="Histidine kinase/HSP90-like ATPase" evidence="2">
    <location>
        <begin position="312"/>
        <end position="408"/>
    </location>
</feature>
<dbReference type="EMBL" id="JBJGBS010000041">
    <property type="protein sequence ID" value="MFO3705465.1"/>
    <property type="molecule type" value="Genomic_DNA"/>
</dbReference>
<dbReference type="InterPro" id="IPR010559">
    <property type="entry name" value="Sig_transdc_His_kin_internal"/>
</dbReference>
<proteinExistence type="predicted"/>
<dbReference type="InterPro" id="IPR050640">
    <property type="entry name" value="Bact_2-comp_sensor_kinase"/>
</dbReference>
<keyword evidence="1" id="KW-0472">Membrane</keyword>
<evidence type="ECO:0000313" key="6">
    <source>
        <dbReference type="Proteomes" id="UP001637990"/>
    </source>
</evidence>
<feature type="transmembrane region" description="Helical" evidence="1">
    <location>
        <begin position="7"/>
        <end position="29"/>
    </location>
</feature>
<evidence type="ECO:0000313" key="5">
    <source>
        <dbReference type="Proteomes" id="UP000237872"/>
    </source>
</evidence>
<evidence type="ECO:0000313" key="4">
    <source>
        <dbReference type="EMBL" id="PPU62053.1"/>
    </source>
</evidence>
<reference evidence="4 5" key="1">
    <citation type="submission" date="2016-08" db="EMBL/GenBank/DDBJ databases">
        <authorList>
            <person name="Seilhamer J.J."/>
        </authorList>
    </citation>
    <scope>NUCLEOTIDE SEQUENCE [LARGE SCALE GENOMIC DNA]</scope>
    <source>
        <strain evidence="4 5">CFBP4690</strain>
    </source>
</reference>
<dbReference type="EMBL" id="MDEC01000021">
    <property type="protein sequence ID" value="PPU62053.1"/>
    <property type="molecule type" value="Genomic_DNA"/>
</dbReference>
<keyword evidence="3" id="KW-0808">Transferase</keyword>
<dbReference type="OrthoDB" id="2514702at2"/>
<accession>A0A2S7CKF5</accession>
<dbReference type="RefSeq" id="WP_104542092.1">
    <property type="nucleotide sequence ID" value="NZ_JAJITN010000177.1"/>
</dbReference>
<dbReference type="SUPFAM" id="SSF55874">
    <property type="entry name" value="ATPase domain of HSP90 chaperone/DNA topoisomerase II/histidine kinase"/>
    <property type="match status" value="1"/>
</dbReference>
<dbReference type="AlphaFoldDB" id="A0A2S7CKF5"/>
<dbReference type="EC" id="2.7.13.3" evidence="3"/>
<organism evidence="4 5">
    <name type="scientific">Xanthomonas codiaei</name>
    <dbReference type="NCBI Taxonomy" id="56463"/>
    <lineage>
        <taxon>Bacteria</taxon>
        <taxon>Pseudomonadati</taxon>
        <taxon>Pseudomonadota</taxon>
        <taxon>Gammaproteobacteria</taxon>
        <taxon>Lysobacterales</taxon>
        <taxon>Lysobacteraceae</taxon>
        <taxon>Xanthomonas</taxon>
    </lineage>
</organism>
<comment type="caution">
    <text evidence="4">The sequence shown here is derived from an EMBL/GenBank/DDBJ whole genome shotgun (WGS) entry which is preliminary data.</text>
</comment>
<dbReference type="InterPro" id="IPR036890">
    <property type="entry name" value="HATPase_C_sf"/>
</dbReference>
<dbReference type="Pfam" id="PF06580">
    <property type="entry name" value="His_kinase"/>
    <property type="match status" value="1"/>
</dbReference>
<keyword evidence="1" id="KW-1133">Transmembrane helix</keyword>
<gene>
    <name evidence="3" type="ORF">ACI6Q5_10855</name>
    <name evidence="4" type="ORF">XcodCFBP4690_14770</name>
</gene>
<dbReference type="GO" id="GO:0016020">
    <property type="term" value="C:membrane"/>
    <property type="evidence" value="ECO:0007669"/>
    <property type="project" value="InterPro"/>
</dbReference>